<dbReference type="PANTHER" id="PTHR21035">
    <property type="entry name" value="28S RIBOSOMAL PROTEIN S26, MITOCHONDRIAL"/>
    <property type="match status" value="1"/>
</dbReference>
<evidence type="ECO:0000256" key="5">
    <source>
        <dbReference type="ARBA" id="ARBA00023128"/>
    </source>
</evidence>
<dbReference type="GO" id="GO:0005763">
    <property type="term" value="C:mitochondrial small ribosomal subunit"/>
    <property type="evidence" value="ECO:0007669"/>
    <property type="project" value="InterPro"/>
</dbReference>
<keyword evidence="6" id="KW-0687">Ribonucleoprotein</keyword>
<comment type="similarity">
    <text evidence="2">Belongs to the mitochondrion-specific ribosomal protein mS26 family.</text>
</comment>
<dbReference type="InterPro" id="IPR026140">
    <property type="entry name" value="Ribosomal_mS26"/>
</dbReference>
<proteinExistence type="inferred from homology"/>
<reference evidence="9" key="1">
    <citation type="submission" date="2022-03" db="EMBL/GenBank/DDBJ databases">
        <authorList>
            <person name="Alioto T."/>
            <person name="Alioto T."/>
            <person name="Gomez Garrido J."/>
        </authorList>
    </citation>
    <scope>NUCLEOTIDE SEQUENCE</scope>
</reference>
<keyword evidence="5" id="KW-0496">Mitochondrion</keyword>
<keyword evidence="4" id="KW-0689">Ribosomal protein</keyword>
<evidence type="ECO:0000256" key="6">
    <source>
        <dbReference type="ARBA" id="ARBA00023274"/>
    </source>
</evidence>
<protein>
    <recommendedName>
        <fullName evidence="7">Small ribosomal subunit protein mS26</fullName>
    </recommendedName>
    <alternativeName>
        <fullName evidence="8">28S ribosomal protein S26, mitochondrial</fullName>
    </alternativeName>
</protein>
<comment type="subcellular location">
    <subcellularLocation>
        <location evidence="1">Mitochondrion</location>
    </subcellularLocation>
</comment>
<accession>A0AAD1SGS7</accession>
<dbReference type="Proteomes" id="UP001295444">
    <property type="component" value="Chromosome 06"/>
</dbReference>
<evidence type="ECO:0000256" key="7">
    <source>
        <dbReference type="ARBA" id="ARBA00035138"/>
    </source>
</evidence>
<dbReference type="PANTHER" id="PTHR21035:SF2">
    <property type="entry name" value="SMALL RIBOSOMAL SUBUNIT PROTEIN MS26"/>
    <property type="match status" value="1"/>
</dbReference>
<sequence length="255" mass="30235">MMMDRIPIKLESQTRIPLITPPMRKGFPAMRRSLTLRRFRRGSRDLASFPLGFNMLRYFRHSHILQVKPTPCLPQLRGRKSRTDPPAKSKALRIKYPPPVCVEELLNVKQRYHQYRTILAAVRAECKEEVLRTRYEDQVGSLAEQRHRQESEEHKALMDWNREQNRIALHRRLERLKQEGEAARLQHELSVQQRQVAMQEFIQKKKQEIDELQEISKTFITADNLSERIEAALDNPRNYNFCIDRDGRTLSAREP</sequence>
<dbReference type="AlphaFoldDB" id="A0AAD1SGS7"/>
<dbReference type="Pfam" id="PF14943">
    <property type="entry name" value="MRP-S26"/>
    <property type="match status" value="1"/>
</dbReference>
<evidence type="ECO:0000256" key="4">
    <source>
        <dbReference type="ARBA" id="ARBA00022980"/>
    </source>
</evidence>
<keyword evidence="10" id="KW-1185">Reference proteome</keyword>
<evidence type="ECO:0000256" key="2">
    <source>
        <dbReference type="ARBA" id="ARBA00009672"/>
    </source>
</evidence>
<organism evidence="9 10">
    <name type="scientific">Pelobates cultripes</name>
    <name type="common">Western spadefoot toad</name>
    <dbReference type="NCBI Taxonomy" id="61616"/>
    <lineage>
        <taxon>Eukaryota</taxon>
        <taxon>Metazoa</taxon>
        <taxon>Chordata</taxon>
        <taxon>Craniata</taxon>
        <taxon>Vertebrata</taxon>
        <taxon>Euteleostomi</taxon>
        <taxon>Amphibia</taxon>
        <taxon>Batrachia</taxon>
        <taxon>Anura</taxon>
        <taxon>Pelobatoidea</taxon>
        <taxon>Pelobatidae</taxon>
        <taxon>Pelobates</taxon>
    </lineage>
</organism>
<evidence type="ECO:0000256" key="3">
    <source>
        <dbReference type="ARBA" id="ARBA00022946"/>
    </source>
</evidence>
<name>A0AAD1SGS7_PELCU</name>
<evidence type="ECO:0000313" key="10">
    <source>
        <dbReference type="Proteomes" id="UP001295444"/>
    </source>
</evidence>
<gene>
    <name evidence="9" type="ORF">PECUL_23A021836</name>
</gene>
<evidence type="ECO:0000256" key="8">
    <source>
        <dbReference type="ARBA" id="ARBA00035344"/>
    </source>
</evidence>
<evidence type="ECO:0000313" key="9">
    <source>
        <dbReference type="EMBL" id="CAH2299049.1"/>
    </source>
</evidence>
<dbReference type="EMBL" id="OW240917">
    <property type="protein sequence ID" value="CAH2299049.1"/>
    <property type="molecule type" value="Genomic_DNA"/>
</dbReference>
<evidence type="ECO:0000256" key="1">
    <source>
        <dbReference type="ARBA" id="ARBA00004173"/>
    </source>
</evidence>
<keyword evidence="3" id="KW-0809">Transit peptide</keyword>